<dbReference type="Gene3D" id="3.20.20.70">
    <property type="entry name" value="Aldolase class I"/>
    <property type="match status" value="1"/>
</dbReference>
<dbReference type="Proteomes" id="UP000324646">
    <property type="component" value="Chromosome"/>
</dbReference>
<evidence type="ECO:0008006" key="3">
    <source>
        <dbReference type="Google" id="ProtNLM"/>
    </source>
</evidence>
<dbReference type="PANTHER" id="PTHR43726:SF1">
    <property type="entry name" value="BIOTIN SYNTHASE"/>
    <property type="match status" value="1"/>
</dbReference>
<dbReference type="EMBL" id="CP042243">
    <property type="protein sequence ID" value="QEK12837.1"/>
    <property type="molecule type" value="Genomic_DNA"/>
</dbReference>
<dbReference type="OrthoDB" id="9775764at2"/>
<dbReference type="PANTHER" id="PTHR43726">
    <property type="entry name" value="3-METHYLORNITHINE SYNTHASE"/>
    <property type="match status" value="1"/>
</dbReference>
<reference evidence="1 2" key="1">
    <citation type="submission" date="2019-07" db="EMBL/GenBank/DDBJ databases">
        <title>Complete genome of Crassaminicella thermophila SY095.</title>
        <authorList>
            <person name="Li X."/>
        </authorList>
    </citation>
    <scope>NUCLEOTIDE SEQUENCE [LARGE SCALE GENOMIC DNA]</scope>
    <source>
        <strain evidence="1 2">SY095</strain>
    </source>
</reference>
<evidence type="ECO:0000313" key="2">
    <source>
        <dbReference type="Proteomes" id="UP000324646"/>
    </source>
</evidence>
<protein>
    <recommendedName>
        <fullName evidence="3">Biotin synthase</fullName>
    </recommendedName>
</protein>
<name>A0A5C0SGQ5_CRATE</name>
<accession>A0A5C0SGQ5</accession>
<dbReference type="InterPro" id="IPR034422">
    <property type="entry name" value="HydE/PylB-like"/>
</dbReference>
<dbReference type="KEGG" id="crs:FQB35_11165"/>
<evidence type="ECO:0000313" key="1">
    <source>
        <dbReference type="EMBL" id="QEK12837.1"/>
    </source>
</evidence>
<dbReference type="RefSeq" id="WP_148809973.1">
    <property type="nucleotide sequence ID" value="NZ_CP042243.1"/>
</dbReference>
<dbReference type="SUPFAM" id="SSF102114">
    <property type="entry name" value="Radical SAM enzymes"/>
    <property type="match status" value="1"/>
</dbReference>
<gene>
    <name evidence="1" type="ORF">FQB35_11165</name>
</gene>
<dbReference type="GO" id="GO:0016740">
    <property type="term" value="F:transferase activity"/>
    <property type="evidence" value="ECO:0007669"/>
    <property type="project" value="TreeGrafter"/>
</dbReference>
<sequence>MDIKKVIDKIVVNSKASIDDIVSILNSNCNDYLFEQANNIRKKYCGDKVELRAIIEFSNYCRCDCLYCGINRQNTSLNRYRMKLDEIIECAKKASKMQ</sequence>
<dbReference type="InterPro" id="IPR013785">
    <property type="entry name" value="Aldolase_TIM"/>
</dbReference>
<dbReference type="InterPro" id="IPR058240">
    <property type="entry name" value="rSAM_sf"/>
</dbReference>
<organism evidence="1 2">
    <name type="scientific">Crassaminicella thermophila</name>
    <dbReference type="NCBI Taxonomy" id="2599308"/>
    <lineage>
        <taxon>Bacteria</taxon>
        <taxon>Bacillati</taxon>
        <taxon>Bacillota</taxon>
        <taxon>Clostridia</taxon>
        <taxon>Eubacteriales</taxon>
        <taxon>Clostridiaceae</taxon>
        <taxon>Crassaminicella</taxon>
    </lineage>
</organism>
<proteinExistence type="predicted"/>
<dbReference type="AlphaFoldDB" id="A0A5C0SGQ5"/>
<keyword evidence="2" id="KW-1185">Reference proteome</keyword>